<evidence type="ECO:0000313" key="1">
    <source>
        <dbReference type="EMBL" id="GEN61659.1"/>
    </source>
</evidence>
<evidence type="ECO:0000313" key="2">
    <source>
        <dbReference type="Proteomes" id="UP000321635"/>
    </source>
</evidence>
<dbReference type="AlphaFoldDB" id="A0A511XFE3"/>
<name>A0A511XFE3_9PROT</name>
<gene>
    <name evidence="1" type="ORF">ANI02nite_35430</name>
</gene>
<accession>A0A511XFE3</accession>
<proteinExistence type="predicted"/>
<comment type="caution">
    <text evidence="1">The sequence shown here is derived from an EMBL/GenBank/DDBJ whole genome shotgun (WGS) entry which is preliminary data.</text>
</comment>
<dbReference type="Proteomes" id="UP000321635">
    <property type="component" value="Unassembled WGS sequence"/>
</dbReference>
<organism evidence="1 2">
    <name type="scientific">Acetobacter nitrogenifigens DSM 23921 = NBRC 105050</name>
    <dbReference type="NCBI Taxonomy" id="1120919"/>
    <lineage>
        <taxon>Bacteria</taxon>
        <taxon>Pseudomonadati</taxon>
        <taxon>Pseudomonadota</taxon>
        <taxon>Alphaproteobacteria</taxon>
        <taxon>Acetobacterales</taxon>
        <taxon>Acetobacteraceae</taxon>
        <taxon>Acetobacter</taxon>
    </lineage>
</organism>
<sequence length="145" mass="16417">MSSVTVITTRVALSSTFDARKDWDVSAYMKKLAILTVMLVSCAHASAQEKRWPFPITREDGHDTGNLVCGTKSDYQDFFRKPVSEQTMYTVNRDFFASGRCYTLMSDWDVSIAREKNSEDYIVKYTIATKRHGTITAYGAGIEDE</sequence>
<reference evidence="1 2" key="1">
    <citation type="submission" date="2019-07" db="EMBL/GenBank/DDBJ databases">
        <title>Whole genome shotgun sequence of Acetobacter nitrogenifigens NBRC 105050.</title>
        <authorList>
            <person name="Hosoyama A."/>
            <person name="Uohara A."/>
            <person name="Ohji S."/>
            <person name="Ichikawa N."/>
        </authorList>
    </citation>
    <scope>NUCLEOTIDE SEQUENCE [LARGE SCALE GENOMIC DNA]</scope>
    <source>
        <strain evidence="1 2">NBRC 105050</strain>
    </source>
</reference>
<keyword evidence="2" id="KW-1185">Reference proteome</keyword>
<protein>
    <submittedName>
        <fullName evidence="1">Uncharacterized protein</fullName>
    </submittedName>
</protein>
<dbReference type="EMBL" id="BJYF01000056">
    <property type="protein sequence ID" value="GEN61659.1"/>
    <property type="molecule type" value="Genomic_DNA"/>
</dbReference>